<keyword evidence="7 11" id="KW-0479">Metal-binding</keyword>
<dbReference type="NCBIfam" id="NF045515">
    <property type="entry name" value="Glp_gephyrin"/>
    <property type="match status" value="1"/>
</dbReference>
<evidence type="ECO:0000313" key="15">
    <source>
        <dbReference type="Proteomes" id="UP000091926"/>
    </source>
</evidence>
<accession>A0A193GH84</accession>
<evidence type="ECO:0000256" key="10">
    <source>
        <dbReference type="ARBA" id="ARBA00047317"/>
    </source>
</evidence>
<evidence type="ECO:0000259" key="13">
    <source>
        <dbReference type="SMART" id="SM00852"/>
    </source>
</evidence>
<dbReference type="SUPFAM" id="SSF63867">
    <property type="entry name" value="MoeA C-terminal domain-like"/>
    <property type="match status" value="1"/>
</dbReference>
<dbReference type="PROSITE" id="PS01079">
    <property type="entry name" value="MOCF_BIOSYNTHESIS_2"/>
    <property type="match status" value="1"/>
</dbReference>
<dbReference type="Gene3D" id="3.40.980.10">
    <property type="entry name" value="MoaB/Mog-like domain"/>
    <property type="match status" value="1"/>
</dbReference>
<evidence type="ECO:0000256" key="5">
    <source>
        <dbReference type="ARBA" id="ARBA00022505"/>
    </source>
</evidence>
<evidence type="ECO:0000256" key="9">
    <source>
        <dbReference type="ARBA" id="ARBA00023150"/>
    </source>
</evidence>
<dbReference type="GO" id="GO:0006777">
    <property type="term" value="P:Mo-molybdopterin cofactor biosynthetic process"/>
    <property type="evidence" value="ECO:0007669"/>
    <property type="project" value="UniProtKB-UniRule"/>
</dbReference>
<dbReference type="InterPro" id="IPR036135">
    <property type="entry name" value="MoeA_linker/N_sf"/>
</dbReference>
<dbReference type="Gene3D" id="2.170.190.11">
    <property type="entry name" value="Molybdopterin biosynthesis moea protein, domain 3"/>
    <property type="match status" value="1"/>
</dbReference>
<dbReference type="STRING" id="463014.BAU07_21940"/>
<dbReference type="GO" id="GO:0005829">
    <property type="term" value="C:cytosol"/>
    <property type="evidence" value="ECO:0007669"/>
    <property type="project" value="TreeGrafter"/>
</dbReference>
<feature type="region of interest" description="Disordered" evidence="12">
    <location>
        <begin position="1"/>
        <end position="22"/>
    </location>
</feature>
<keyword evidence="15" id="KW-1185">Reference proteome</keyword>
<dbReference type="Gene3D" id="3.90.105.10">
    <property type="entry name" value="Molybdopterin biosynthesis moea protein, domain 2"/>
    <property type="match status" value="1"/>
</dbReference>
<dbReference type="EMBL" id="CP016172">
    <property type="protein sequence ID" value="ANN79427.1"/>
    <property type="molecule type" value="Genomic_DNA"/>
</dbReference>
<dbReference type="InterPro" id="IPR036425">
    <property type="entry name" value="MoaB/Mog-like_dom_sf"/>
</dbReference>
<dbReference type="EC" id="2.10.1.1" evidence="11"/>
<dbReference type="KEGG" id="bfz:BAU07_21940"/>
<evidence type="ECO:0000256" key="4">
    <source>
        <dbReference type="ARBA" id="ARBA00010763"/>
    </source>
</evidence>
<dbReference type="OrthoDB" id="9804758at2"/>
<keyword evidence="9 11" id="KW-0501">Molybdenum cofactor biosynthesis</keyword>
<dbReference type="SUPFAM" id="SSF53218">
    <property type="entry name" value="Molybdenum cofactor biosynthesis proteins"/>
    <property type="match status" value="1"/>
</dbReference>
<dbReference type="AlphaFoldDB" id="A0A193GH84"/>
<dbReference type="Pfam" id="PF03453">
    <property type="entry name" value="MoeA_N"/>
    <property type="match status" value="1"/>
</dbReference>
<evidence type="ECO:0000313" key="14">
    <source>
        <dbReference type="EMBL" id="ANN79427.1"/>
    </source>
</evidence>
<dbReference type="GO" id="GO:0061599">
    <property type="term" value="F:molybdopterin molybdotransferase activity"/>
    <property type="evidence" value="ECO:0007669"/>
    <property type="project" value="UniProtKB-UniRule"/>
</dbReference>
<dbReference type="GO" id="GO:0046872">
    <property type="term" value="F:metal ion binding"/>
    <property type="evidence" value="ECO:0007669"/>
    <property type="project" value="UniProtKB-UniRule"/>
</dbReference>
<dbReference type="CDD" id="cd00887">
    <property type="entry name" value="MoeA"/>
    <property type="match status" value="1"/>
</dbReference>
<sequence>MLDFDDAQTRLANGAPLPTTATDMPLREAMGLVLARDLTATLDLPPADNSAMDGYALRHADYREGARLPIDQIVYAGHTPQALQPGHASRLFTGSIMPAGADTVVMQEDTREADGHVEITRAPRQGQHVRRRGEDTATGTPLLAAGTRIGPAQIALLASQGIVRVSVHPAVRVGILTTGDELVAPGEPRADHQIYNSNGAMLAALVENMGGRATHVLHAADEEASLKDAFQTLTRECDLVISIGGVSVGDKDLVKPVLESLGATLDLWRVRMKPGKPVAMAHVGGTPVVCLPGNPVSAFAVFAVLVSPLLRRMQGRRELFPQVSMLTLRTEDPRQDSREEFLRVRRIVNAGGVGELQAFDKQGSGVVSSLPWATGLARIPAGVPVYDGEKVAYYDFSHWLS</sequence>
<dbReference type="SMART" id="SM00852">
    <property type="entry name" value="MoCF_biosynth"/>
    <property type="match status" value="1"/>
</dbReference>
<dbReference type="PANTHER" id="PTHR10192:SF5">
    <property type="entry name" value="GEPHYRIN"/>
    <property type="match status" value="1"/>
</dbReference>
<protein>
    <recommendedName>
        <fullName evidence="11">Molybdopterin molybdenumtransferase</fullName>
        <ecNumber evidence="11">2.10.1.1</ecNumber>
    </recommendedName>
</protein>
<evidence type="ECO:0000256" key="7">
    <source>
        <dbReference type="ARBA" id="ARBA00022723"/>
    </source>
</evidence>
<dbReference type="SUPFAM" id="SSF63882">
    <property type="entry name" value="MoeA N-terminal region -like"/>
    <property type="match status" value="1"/>
</dbReference>
<comment type="function">
    <text evidence="2 11">Catalyzes the insertion of molybdate into adenylated molybdopterin with the concomitant release of AMP.</text>
</comment>
<comment type="catalytic activity">
    <reaction evidence="10">
        <text>adenylyl-molybdopterin + molybdate = Mo-molybdopterin + AMP + H(+)</text>
        <dbReference type="Rhea" id="RHEA:35047"/>
        <dbReference type="ChEBI" id="CHEBI:15378"/>
        <dbReference type="ChEBI" id="CHEBI:36264"/>
        <dbReference type="ChEBI" id="CHEBI:62727"/>
        <dbReference type="ChEBI" id="CHEBI:71302"/>
        <dbReference type="ChEBI" id="CHEBI:456215"/>
        <dbReference type="EC" id="2.10.1.1"/>
    </reaction>
</comment>
<dbReference type="InterPro" id="IPR005111">
    <property type="entry name" value="MoeA_C_domain_IV"/>
</dbReference>
<dbReference type="Pfam" id="PF03454">
    <property type="entry name" value="MoeA_C"/>
    <property type="match status" value="1"/>
</dbReference>
<evidence type="ECO:0000256" key="2">
    <source>
        <dbReference type="ARBA" id="ARBA00002901"/>
    </source>
</evidence>
<dbReference type="InterPro" id="IPR005110">
    <property type="entry name" value="MoeA_linker/N"/>
</dbReference>
<dbReference type="InterPro" id="IPR001453">
    <property type="entry name" value="MoaB/Mog_dom"/>
</dbReference>
<dbReference type="PANTHER" id="PTHR10192">
    <property type="entry name" value="MOLYBDOPTERIN BIOSYNTHESIS PROTEIN"/>
    <property type="match status" value="1"/>
</dbReference>
<dbReference type="InterPro" id="IPR036688">
    <property type="entry name" value="MoeA_C_domain_IV_sf"/>
</dbReference>
<evidence type="ECO:0000256" key="8">
    <source>
        <dbReference type="ARBA" id="ARBA00022842"/>
    </source>
</evidence>
<dbReference type="Gene3D" id="2.40.340.10">
    <property type="entry name" value="MoeA, C-terminal, domain IV"/>
    <property type="match status" value="1"/>
</dbReference>
<evidence type="ECO:0000256" key="6">
    <source>
        <dbReference type="ARBA" id="ARBA00022679"/>
    </source>
</evidence>
<dbReference type="UniPathway" id="UPA00344"/>
<dbReference type="InterPro" id="IPR038987">
    <property type="entry name" value="MoeA-like"/>
</dbReference>
<evidence type="ECO:0000256" key="12">
    <source>
        <dbReference type="SAM" id="MobiDB-lite"/>
    </source>
</evidence>
<reference evidence="14 15" key="1">
    <citation type="submission" date="2016-06" db="EMBL/GenBank/DDBJ databases">
        <title>Complete genome sequences of Bordetella bronchialis and Bordetella flabilis.</title>
        <authorList>
            <person name="LiPuma J.J."/>
            <person name="Spilker T."/>
        </authorList>
    </citation>
    <scope>NUCLEOTIDE SEQUENCE [LARGE SCALE GENOMIC DNA]</scope>
    <source>
        <strain evidence="14 15">AU10664</strain>
    </source>
</reference>
<dbReference type="Pfam" id="PF00994">
    <property type="entry name" value="MoCF_biosynth"/>
    <property type="match status" value="1"/>
</dbReference>
<feature type="domain" description="MoaB/Mog" evidence="13">
    <location>
        <begin position="174"/>
        <end position="312"/>
    </location>
</feature>
<comment type="similarity">
    <text evidence="4 11">Belongs to the MoeA family.</text>
</comment>
<evidence type="ECO:0000256" key="3">
    <source>
        <dbReference type="ARBA" id="ARBA00005046"/>
    </source>
</evidence>
<name>A0A193GH84_9BORD</name>
<dbReference type="RefSeq" id="WP_066662475.1">
    <property type="nucleotide sequence ID" value="NZ_CBCSCL010000007.1"/>
</dbReference>
<dbReference type="Proteomes" id="UP000091926">
    <property type="component" value="Chromosome"/>
</dbReference>
<comment type="pathway">
    <text evidence="3 11">Cofactor biosynthesis; molybdopterin biosynthesis.</text>
</comment>
<dbReference type="FunFam" id="3.40.980.10:FF:000004">
    <property type="entry name" value="Molybdopterin molybdenumtransferase"/>
    <property type="match status" value="1"/>
</dbReference>
<organism evidence="14 15">
    <name type="scientific">Bordetella flabilis</name>
    <dbReference type="NCBI Taxonomy" id="463014"/>
    <lineage>
        <taxon>Bacteria</taxon>
        <taxon>Pseudomonadati</taxon>
        <taxon>Pseudomonadota</taxon>
        <taxon>Betaproteobacteria</taxon>
        <taxon>Burkholderiales</taxon>
        <taxon>Alcaligenaceae</taxon>
        <taxon>Bordetella</taxon>
    </lineage>
</organism>
<keyword evidence="5 11" id="KW-0500">Molybdenum</keyword>
<keyword evidence="6 11" id="KW-0808">Transferase</keyword>
<dbReference type="NCBIfam" id="TIGR00177">
    <property type="entry name" value="molyb_syn"/>
    <property type="match status" value="1"/>
</dbReference>
<evidence type="ECO:0000256" key="1">
    <source>
        <dbReference type="ARBA" id="ARBA00001946"/>
    </source>
</evidence>
<evidence type="ECO:0000256" key="11">
    <source>
        <dbReference type="RuleBase" id="RU365090"/>
    </source>
</evidence>
<proteinExistence type="inferred from homology"/>
<gene>
    <name evidence="14" type="ORF">BAU07_21940</name>
</gene>
<comment type="cofactor">
    <cofactor evidence="1 11">
        <name>Mg(2+)</name>
        <dbReference type="ChEBI" id="CHEBI:18420"/>
    </cofactor>
</comment>
<dbReference type="InterPro" id="IPR008284">
    <property type="entry name" value="MoCF_biosynth_CS"/>
</dbReference>
<keyword evidence="8 11" id="KW-0460">Magnesium</keyword>